<evidence type="ECO:0000256" key="5">
    <source>
        <dbReference type="ARBA" id="ARBA00023004"/>
    </source>
</evidence>
<dbReference type="AlphaFoldDB" id="M5RMP3"/>
<dbReference type="PANTHER" id="PTHR43306">
    <property type="entry name" value="7,8-DIHYDRO-6-HYDROXYMETHYLPTERIN DIMETHYLTRANSFERASE"/>
    <property type="match status" value="1"/>
</dbReference>
<reference evidence="8 9" key="1">
    <citation type="journal article" date="2013" name="Mar. Genomics">
        <title>Expression of sulfatases in Rhodopirellula baltica and the diversity of sulfatases in the genus Rhodopirellula.</title>
        <authorList>
            <person name="Wegner C.E."/>
            <person name="Richter-Heitmann T."/>
            <person name="Klindworth A."/>
            <person name="Klockow C."/>
            <person name="Richter M."/>
            <person name="Achstetter T."/>
            <person name="Glockner F.O."/>
            <person name="Harder J."/>
        </authorList>
    </citation>
    <scope>NUCLEOTIDE SEQUENCE [LARGE SCALE GENOMIC DNA]</scope>
    <source>
        <strain evidence="8 9">SM1</strain>
    </source>
</reference>
<dbReference type="Pfam" id="PF23545">
    <property type="entry name" value="Zn_ribbon_HMPTM"/>
    <property type="match status" value="1"/>
</dbReference>
<proteinExistence type="predicted"/>
<evidence type="ECO:0000256" key="1">
    <source>
        <dbReference type="ARBA" id="ARBA00001966"/>
    </source>
</evidence>
<evidence type="ECO:0000259" key="7">
    <source>
        <dbReference type="PROSITE" id="PS51918"/>
    </source>
</evidence>
<dbReference type="PROSITE" id="PS01305">
    <property type="entry name" value="MOAA_NIFB_PQQE"/>
    <property type="match status" value="1"/>
</dbReference>
<dbReference type="PANTHER" id="PTHR43306:SF1">
    <property type="entry name" value="7,8-DIHYDRO-6-HYDROXYMETHYLPTERIN DIMETHYLTRANSFERASE"/>
    <property type="match status" value="1"/>
</dbReference>
<evidence type="ECO:0000313" key="8">
    <source>
        <dbReference type="EMBL" id="EMI16657.1"/>
    </source>
</evidence>
<dbReference type="InterPro" id="IPR013785">
    <property type="entry name" value="Aldolase_TIM"/>
</dbReference>
<keyword evidence="3" id="KW-0949">S-adenosyl-L-methionine</keyword>
<dbReference type="Gene3D" id="3.20.20.70">
    <property type="entry name" value="Aldolase class I"/>
    <property type="match status" value="1"/>
</dbReference>
<dbReference type="Pfam" id="PF04055">
    <property type="entry name" value="Radical_SAM"/>
    <property type="match status" value="1"/>
</dbReference>
<name>M5RMP3_9BACT</name>
<keyword evidence="4" id="KW-0479">Metal-binding</keyword>
<feature type="domain" description="Radical SAM core" evidence="7">
    <location>
        <begin position="107"/>
        <end position="285"/>
    </location>
</feature>
<organism evidence="8 9">
    <name type="scientific">Rhodopirellula maiorica SM1</name>
    <dbReference type="NCBI Taxonomy" id="1265738"/>
    <lineage>
        <taxon>Bacteria</taxon>
        <taxon>Pseudomonadati</taxon>
        <taxon>Planctomycetota</taxon>
        <taxon>Planctomycetia</taxon>
        <taxon>Pirellulales</taxon>
        <taxon>Pirellulaceae</taxon>
        <taxon>Novipirellula</taxon>
    </lineage>
</organism>
<keyword evidence="9" id="KW-1185">Reference proteome</keyword>
<dbReference type="InterPro" id="IPR034474">
    <property type="entry name" value="Methyltransferase_Class_D"/>
</dbReference>
<dbReference type="SFLD" id="SFLDG01067">
    <property type="entry name" value="SPASM/twitch_domain_containing"/>
    <property type="match status" value="1"/>
</dbReference>
<dbReference type="RefSeq" id="WP_008706065.1">
    <property type="nucleotide sequence ID" value="NZ_ANOG01000928.1"/>
</dbReference>
<dbReference type="EMBL" id="ANOG01000928">
    <property type="protein sequence ID" value="EMI16657.1"/>
    <property type="molecule type" value="Genomic_DNA"/>
</dbReference>
<dbReference type="PATRIC" id="fig|1265738.3.peg.6409"/>
<accession>M5RMP3</accession>
<gene>
    <name evidence="8" type="ORF">RMSM_06425</name>
</gene>
<evidence type="ECO:0000256" key="4">
    <source>
        <dbReference type="ARBA" id="ARBA00022723"/>
    </source>
</evidence>
<dbReference type="InterPro" id="IPR058240">
    <property type="entry name" value="rSAM_sf"/>
</dbReference>
<dbReference type="PROSITE" id="PS51918">
    <property type="entry name" value="RADICAL_SAM"/>
    <property type="match status" value="1"/>
</dbReference>
<evidence type="ECO:0000313" key="9">
    <source>
        <dbReference type="Proteomes" id="UP000011991"/>
    </source>
</evidence>
<evidence type="ECO:0000256" key="2">
    <source>
        <dbReference type="ARBA" id="ARBA00022485"/>
    </source>
</evidence>
<dbReference type="InterPro" id="IPR000385">
    <property type="entry name" value="MoaA_NifB_PqqE_Fe-S-bd_CS"/>
</dbReference>
<evidence type="ECO:0000256" key="3">
    <source>
        <dbReference type="ARBA" id="ARBA00022691"/>
    </source>
</evidence>
<dbReference type="Proteomes" id="UP000011991">
    <property type="component" value="Unassembled WGS sequence"/>
</dbReference>
<keyword evidence="6" id="KW-0411">Iron-sulfur</keyword>
<dbReference type="InterPro" id="IPR056488">
    <property type="entry name" value="Zn_ribbon_HMPTM"/>
</dbReference>
<protein>
    <submittedName>
        <fullName evidence="8">Radical SAM domain-containing protein</fullName>
    </submittedName>
</protein>
<comment type="cofactor">
    <cofactor evidence="1">
        <name>[4Fe-4S] cluster</name>
        <dbReference type="ChEBI" id="CHEBI:49883"/>
    </cofactor>
</comment>
<dbReference type="CDD" id="cd01335">
    <property type="entry name" value="Radical_SAM"/>
    <property type="match status" value="1"/>
</dbReference>
<dbReference type="GO" id="GO:0003824">
    <property type="term" value="F:catalytic activity"/>
    <property type="evidence" value="ECO:0007669"/>
    <property type="project" value="InterPro"/>
</dbReference>
<sequence>MINRSVTPLSKSAISAIDPRPRANHVMIGTTDSLCPECMAVVPTKIITRGERVYFRKRCPQHGVREDFVCSDVKWWDRGEGHTASVLPLVRSTESAKGCPHDCGLCEEHEQHTCIGLVELTDRCNLSCPMCFASSGPSGKDHSLDDIITALDRLIECEGHAEVCQLSGGEPTLHPQFERVVDEALARPIDYVMINTNGLRLAKDAGLVERLAKNRDRIEIYFQWDGLDRETVRRVRGEDVVDSKRRALDRLAEADLNVTLVSTLTAPLDEHFYRDYGPRHWGAPM</sequence>
<dbReference type="OrthoDB" id="7021155at2"/>
<dbReference type="SFLD" id="SFLDS00029">
    <property type="entry name" value="Radical_SAM"/>
    <property type="match status" value="1"/>
</dbReference>
<dbReference type="GO" id="GO:0051539">
    <property type="term" value="F:4 iron, 4 sulfur cluster binding"/>
    <property type="evidence" value="ECO:0007669"/>
    <property type="project" value="UniProtKB-KW"/>
</dbReference>
<dbReference type="GO" id="GO:0046872">
    <property type="term" value="F:metal ion binding"/>
    <property type="evidence" value="ECO:0007669"/>
    <property type="project" value="UniProtKB-KW"/>
</dbReference>
<evidence type="ECO:0000256" key="6">
    <source>
        <dbReference type="ARBA" id="ARBA00023014"/>
    </source>
</evidence>
<keyword evidence="2" id="KW-0004">4Fe-4S</keyword>
<dbReference type="SUPFAM" id="SSF102114">
    <property type="entry name" value="Radical SAM enzymes"/>
    <property type="match status" value="1"/>
</dbReference>
<comment type="caution">
    <text evidence="8">The sequence shown here is derived from an EMBL/GenBank/DDBJ whole genome shotgun (WGS) entry which is preliminary data.</text>
</comment>
<dbReference type="InterPro" id="IPR007197">
    <property type="entry name" value="rSAM"/>
</dbReference>
<keyword evidence="5" id="KW-0408">Iron</keyword>